<accession>A0A3B0TZR5</accession>
<sequence length="57" mass="6502">MCSGLMNKSMPPSRQPIICTICIIIGQIYQMRLKRTLLPLKKKSPHESQGPFFNINV</sequence>
<reference evidence="1" key="1">
    <citation type="submission" date="2018-06" db="EMBL/GenBank/DDBJ databases">
        <authorList>
            <person name="Zhirakovskaya E."/>
        </authorList>
    </citation>
    <scope>NUCLEOTIDE SEQUENCE</scope>
</reference>
<dbReference type="AlphaFoldDB" id="A0A3B0TZR5"/>
<gene>
    <name evidence="1" type="ORF">MNBD_ALPHA11-1934</name>
</gene>
<organism evidence="1">
    <name type="scientific">hydrothermal vent metagenome</name>
    <dbReference type="NCBI Taxonomy" id="652676"/>
    <lineage>
        <taxon>unclassified sequences</taxon>
        <taxon>metagenomes</taxon>
        <taxon>ecological metagenomes</taxon>
    </lineage>
</organism>
<protein>
    <submittedName>
        <fullName evidence="1">Uncharacterized protein</fullName>
    </submittedName>
</protein>
<proteinExistence type="predicted"/>
<evidence type="ECO:0000313" key="1">
    <source>
        <dbReference type="EMBL" id="VAW24271.1"/>
    </source>
</evidence>
<dbReference type="EMBL" id="UOEQ01000520">
    <property type="protein sequence ID" value="VAW24271.1"/>
    <property type="molecule type" value="Genomic_DNA"/>
</dbReference>
<name>A0A3B0TZR5_9ZZZZ</name>